<dbReference type="AlphaFoldDB" id="A0A843TZD6"/>
<organism evidence="1 2">
    <name type="scientific">Colocasia esculenta</name>
    <name type="common">Wild taro</name>
    <name type="synonym">Arum esculentum</name>
    <dbReference type="NCBI Taxonomy" id="4460"/>
    <lineage>
        <taxon>Eukaryota</taxon>
        <taxon>Viridiplantae</taxon>
        <taxon>Streptophyta</taxon>
        <taxon>Embryophyta</taxon>
        <taxon>Tracheophyta</taxon>
        <taxon>Spermatophyta</taxon>
        <taxon>Magnoliopsida</taxon>
        <taxon>Liliopsida</taxon>
        <taxon>Araceae</taxon>
        <taxon>Aroideae</taxon>
        <taxon>Colocasieae</taxon>
        <taxon>Colocasia</taxon>
    </lineage>
</organism>
<evidence type="ECO:0000313" key="2">
    <source>
        <dbReference type="Proteomes" id="UP000652761"/>
    </source>
</evidence>
<dbReference type="Proteomes" id="UP000652761">
    <property type="component" value="Unassembled WGS sequence"/>
</dbReference>
<sequence length="167" mass="17509">MQMVSPGNQTDKKTFHTTWMLLSGNPNPSAPPRRLCPSAITPPTGPNPRKSWVALPLIPHASCATVPCILCCKGGKFAGLLLCSGCGGIGELTILPGWKVDSGSMVTAAGMELAEASTNGVAPLRWSWPVKPRNSMWEMASSLTFAPISAAFCSRAVADMQADPAVT</sequence>
<name>A0A843TZD6_COLES</name>
<comment type="caution">
    <text evidence="1">The sequence shown here is derived from an EMBL/GenBank/DDBJ whole genome shotgun (WGS) entry which is preliminary data.</text>
</comment>
<dbReference type="EMBL" id="NMUH01000174">
    <property type="protein sequence ID" value="MQL73619.1"/>
    <property type="molecule type" value="Genomic_DNA"/>
</dbReference>
<accession>A0A843TZD6</accession>
<reference evidence="1" key="1">
    <citation type="submission" date="2017-07" db="EMBL/GenBank/DDBJ databases">
        <title>Taro Niue Genome Assembly and Annotation.</title>
        <authorList>
            <person name="Atibalentja N."/>
            <person name="Keating K."/>
            <person name="Fields C.J."/>
        </authorList>
    </citation>
    <scope>NUCLEOTIDE SEQUENCE</scope>
    <source>
        <strain evidence="1">Niue_2</strain>
        <tissue evidence="1">Leaf</tissue>
    </source>
</reference>
<keyword evidence="2" id="KW-1185">Reference proteome</keyword>
<proteinExistence type="predicted"/>
<gene>
    <name evidence="1" type="ORF">Taro_005956</name>
</gene>
<protein>
    <submittedName>
        <fullName evidence="1">Uncharacterized protein</fullName>
    </submittedName>
</protein>
<evidence type="ECO:0000313" key="1">
    <source>
        <dbReference type="EMBL" id="MQL73619.1"/>
    </source>
</evidence>